<evidence type="ECO:0000259" key="3">
    <source>
        <dbReference type="Pfam" id="PF05193"/>
    </source>
</evidence>
<gene>
    <name evidence="4" type="ORF">F0919_13915</name>
</gene>
<keyword evidence="5" id="KW-1185">Reference proteome</keyword>
<sequence length="427" mass="48755">MINRKVAPPIHDAISFEFKLQDIQKEIFQNNVPLWWLNAGTQDVIQLDWVFDAGLWHEQQTSVAQAVAAILRNGTHSRSAKEINEAIEFFGASLKVSPNNDYTIISLHTLSKHLGALLPVIREIITEAAFAEQELEIYKINAQQRLAVNLRQCEFVANRHIDVYLFGKQHPYGRFTEPADLIALNSANLIDFHKHHYKANNCKMFMAGKIGKAEVALVNEYFGKENWGGTEATPIMHHTLTPAAEKKHSILNDETGVQAAIRIARDFPTRSHPDFTPMIVLNTIFGGYFGSRLMANIREEKGYTYGIYSQIYNYKHAGALLIGTEAGRDVSRQTVEEVYKEMDIICSERVDEEELLLVQNYLLGNLLGDLDGPFSILQRWKNLILNDFTVEHFNQNIEIYKTITPAKLQELAQRYLNKEDYYELVVI</sequence>
<dbReference type="InterPro" id="IPR007863">
    <property type="entry name" value="Peptidase_M16_C"/>
</dbReference>
<dbReference type="GO" id="GO:0046872">
    <property type="term" value="F:metal ion binding"/>
    <property type="evidence" value="ECO:0007669"/>
    <property type="project" value="InterPro"/>
</dbReference>
<dbReference type="PANTHER" id="PTHR11851">
    <property type="entry name" value="METALLOPROTEASE"/>
    <property type="match status" value="1"/>
</dbReference>
<name>A0A5M6CEK5_9BACT</name>
<dbReference type="InterPro" id="IPR011765">
    <property type="entry name" value="Pept_M16_N"/>
</dbReference>
<feature type="domain" description="Peptidase M16 N-terminal" evidence="2">
    <location>
        <begin position="63"/>
        <end position="148"/>
    </location>
</feature>
<evidence type="ECO:0000313" key="5">
    <source>
        <dbReference type="Proteomes" id="UP000323632"/>
    </source>
</evidence>
<dbReference type="InterPro" id="IPR050361">
    <property type="entry name" value="MPP/UQCRC_Complex"/>
</dbReference>
<proteinExistence type="predicted"/>
<dbReference type="InterPro" id="IPR011249">
    <property type="entry name" value="Metalloenz_LuxS/M16"/>
</dbReference>
<evidence type="ECO:0000313" key="4">
    <source>
        <dbReference type="EMBL" id="KAA5533628.1"/>
    </source>
</evidence>
<dbReference type="InterPro" id="IPR019734">
    <property type="entry name" value="TPR_rpt"/>
</dbReference>
<keyword evidence="1" id="KW-0802">TPR repeat</keyword>
<organism evidence="4 5">
    <name type="scientific">Taibaiella lutea</name>
    <dbReference type="NCBI Taxonomy" id="2608001"/>
    <lineage>
        <taxon>Bacteria</taxon>
        <taxon>Pseudomonadati</taxon>
        <taxon>Bacteroidota</taxon>
        <taxon>Chitinophagia</taxon>
        <taxon>Chitinophagales</taxon>
        <taxon>Chitinophagaceae</taxon>
        <taxon>Taibaiella</taxon>
    </lineage>
</organism>
<dbReference type="AlphaFoldDB" id="A0A5M6CEK5"/>
<dbReference type="Pfam" id="PF00675">
    <property type="entry name" value="Peptidase_M16"/>
    <property type="match status" value="1"/>
</dbReference>
<feature type="domain" description="Peptidase M16 C-terminal" evidence="3">
    <location>
        <begin position="184"/>
        <end position="360"/>
    </location>
</feature>
<comment type="caution">
    <text evidence="4">The sequence shown here is derived from an EMBL/GenBank/DDBJ whole genome shotgun (WGS) entry which is preliminary data.</text>
</comment>
<protein>
    <submittedName>
        <fullName evidence="4">Insulinase family protein</fullName>
    </submittedName>
</protein>
<dbReference type="PROSITE" id="PS50005">
    <property type="entry name" value="TPR"/>
    <property type="match status" value="1"/>
</dbReference>
<evidence type="ECO:0000259" key="2">
    <source>
        <dbReference type="Pfam" id="PF00675"/>
    </source>
</evidence>
<dbReference type="PANTHER" id="PTHR11851:SF224">
    <property type="entry name" value="PROCESSING PROTEASE"/>
    <property type="match status" value="1"/>
</dbReference>
<reference evidence="4 5" key="1">
    <citation type="submission" date="2019-09" db="EMBL/GenBank/DDBJ databases">
        <title>Genome sequence and assembly of Taibaiella sp.</title>
        <authorList>
            <person name="Chhetri G."/>
        </authorList>
    </citation>
    <scope>NUCLEOTIDE SEQUENCE [LARGE SCALE GENOMIC DNA]</scope>
    <source>
        <strain evidence="4 5">KVB11</strain>
    </source>
</reference>
<feature type="repeat" description="TPR" evidence="1">
    <location>
        <begin position="67"/>
        <end position="100"/>
    </location>
</feature>
<dbReference type="Gene3D" id="3.30.830.10">
    <property type="entry name" value="Metalloenzyme, LuxS/M16 peptidase-like"/>
    <property type="match status" value="2"/>
</dbReference>
<dbReference type="SUPFAM" id="SSF63411">
    <property type="entry name" value="LuxS/MPP-like metallohydrolase"/>
    <property type="match status" value="2"/>
</dbReference>
<dbReference type="RefSeq" id="WP_150033375.1">
    <property type="nucleotide sequence ID" value="NZ_VWSH01000003.1"/>
</dbReference>
<accession>A0A5M6CEK5</accession>
<dbReference type="Pfam" id="PF05193">
    <property type="entry name" value="Peptidase_M16_C"/>
    <property type="match status" value="1"/>
</dbReference>
<dbReference type="Proteomes" id="UP000323632">
    <property type="component" value="Unassembled WGS sequence"/>
</dbReference>
<dbReference type="EMBL" id="VWSH01000003">
    <property type="protein sequence ID" value="KAA5533628.1"/>
    <property type="molecule type" value="Genomic_DNA"/>
</dbReference>
<evidence type="ECO:0000256" key="1">
    <source>
        <dbReference type="PROSITE-ProRule" id="PRU00339"/>
    </source>
</evidence>